<feature type="transmembrane region" description="Helical" evidence="7">
    <location>
        <begin position="34"/>
        <end position="56"/>
    </location>
</feature>
<feature type="transmembrane region" description="Helical" evidence="7">
    <location>
        <begin position="463"/>
        <end position="479"/>
    </location>
</feature>
<sequence length="514" mass="54173">MFPWLTAALVLPLVGAAVVALLPKGRTDAAKAVALAFSLAVLGLVVAMSLTFDVPAAGEYQFAEEVSWIPQLGVTYALAVDGIALSMVALTAVLVPVCLLASWRELGPAAAGQVDRGFLALVLVLEALVIGVFAARDLFLFYVFFEVMLVPMYFLIGRYGGPRRREAATTFLVYSLAGGLVMLAAVIGTYVVGPGGADGFLLANLTNLEVSTETGRWLFLGLFVAFAVKAPLWPVHTWLPDAAAQAPPGAAVLLVGVLDKVGTFGMLTILLPLFPEASVWAAPVVVVLALVSILYGAFVALAQRDVLRLIAWTSISHFGFIVLGIFAFTTAGQSGAALYQVNHGFSTAALFLVAGMLATRRGSSLIADFGGGQRVMPLLAGAFLVAGLSSLALPGLSSFVSEFLVLVGTFERYQWAAVIATGGIILAALYILWTYQRMMTGTTVPALAALESDPRRDMRGREAFVVAPLLAVIIALGFYPKPVLDILTPAVDRTMEQTGMTDPAPLFEAEGADQ</sequence>
<evidence type="ECO:0000256" key="4">
    <source>
        <dbReference type="ARBA" id="ARBA00022989"/>
    </source>
</evidence>
<dbReference type="PANTHER" id="PTHR43507">
    <property type="entry name" value="NADH-UBIQUINONE OXIDOREDUCTASE CHAIN 4"/>
    <property type="match status" value="1"/>
</dbReference>
<keyword evidence="4 7" id="KW-1133">Transmembrane helix</keyword>
<dbReference type="InterPro" id="IPR001750">
    <property type="entry name" value="ND/Mrp_TM"/>
</dbReference>
<evidence type="ECO:0000256" key="1">
    <source>
        <dbReference type="ARBA" id="ARBA00004127"/>
    </source>
</evidence>
<keyword evidence="9" id="KW-0560">Oxidoreductase</keyword>
<dbReference type="NCBIfam" id="NF004500">
    <property type="entry name" value="PRK05846.1-4"/>
    <property type="match status" value="1"/>
</dbReference>
<accession>A0ABW0GMA2</accession>
<evidence type="ECO:0000256" key="5">
    <source>
        <dbReference type="ARBA" id="ARBA00023136"/>
    </source>
</evidence>
<proteinExistence type="inferred from homology"/>
<dbReference type="RefSeq" id="WP_340267650.1">
    <property type="nucleotide sequence ID" value="NZ_JBBEOG010000002.1"/>
</dbReference>
<dbReference type="InterPro" id="IPR010227">
    <property type="entry name" value="NADH_Q_OxRdtase_chainM/4"/>
</dbReference>
<keyword evidence="10" id="KW-1185">Reference proteome</keyword>
<feature type="transmembrane region" description="Helical" evidence="7">
    <location>
        <begin position="251"/>
        <end position="274"/>
    </location>
</feature>
<keyword evidence="5 7" id="KW-0472">Membrane</keyword>
<dbReference type="EC" id="1.6.5.9" evidence="9"/>
<feature type="domain" description="NADH:quinone oxidoreductase/Mrp antiporter transmembrane" evidence="8">
    <location>
        <begin position="135"/>
        <end position="422"/>
    </location>
</feature>
<feature type="transmembrane region" description="Helical" evidence="7">
    <location>
        <begin position="413"/>
        <end position="433"/>
    </location>
</feature>
<feature type="transmembrane region" description="Helical" evidence="7">
    <location>
        <begin position="139"/>
        <end position="159"/>
    </location>
</feature>
<dbReference type="PANTHER" id="PTHR43507:SF1">
    <property type="entry name" value="NADH-UBIQUINONE OXIDOREDUCTASE CHAIN 4"/>
    <property type="match status" value="1"/>
</dbReference>
<feature type="transmembrane region" description="Helical" evidence="7">
    <location>
        <begin position="280"/>
        <end position="302"/>
    </location>
</feature>
<feature type="transmembrane region" description="Helical" evidence="7">
    <location>
        <begin position="6"/>
        <end position="22"/>
    </location>
</feature>
<feature type="transmembrane region" description="Helical" evidence="7">
    <location>
        <begin position="114"/>
        <end position="133"/>
    </location>
</feature>
<feature type="transmembrane region" description="Helical" evidence="7">
    <location>
        <begin position="309"/>
        <end position="331"/>
    </location>
</feature>
<keyword evidence="3 6" id="KW-0812">Transmembrane</keyword>
<dbReference type="NCBIfam" id="TIGR01972">
    <property type="entry name" value="NDH_I_M"/>
    <property type="match status" value="1"/>
</dbReference>
<protein>
    <submittedName>
        <fullName evidence="9">NADH-quinone oxidoreductase subunit M</fullName>
        <ecNumber evidence="9">1.6.5.9</ecNumber>
    </submittedName>
</protein>
<feature type="transmembrane region" description="Helical" evidence="7">
    <location>
        <begin position="217"/>
        <end position="239"/>
    </location>
</feature>
<evidence type="ECO:0000256" key="2">
    <source>
        <dbReference type="ARBA" id="ARBA00009025"/>
    </source>
</evidence>
<comment type="similarity">
    <text evidence="2">Belongs to the complex I subunit 4 family.</text>
</comment>
<feature type="transmembrane region" description="Helical" evidence="7">
    <location>
        <begin position="76"/>
        <end position="102"/>
    </location>
</feature>
<evidence type="ECO:0000259" key="8">
    <source>
        <dbReference type="Pfam" id="PF00361"/>
    </source>
</evidence>
<dbReference type="GO" id="GO:0050136">
    <property type="term" value="F:NADH dehydrogenase (quinone) (non-electrogenic) activity"/>
    <property type="evidence" value="ECO:0007669"/>
    <property type="project" value="UniProtKB-EC"/>
</dbReference>
<reference evidence="10" key="1">
    <citation type="journal article" date="2019" name="Int. J. Syst. Evol. Microbiol.">
        <title>The Global Catalogue of Microorganisms (GCM) 10K type strain sequencing project: providing services to taxonomists for standard genome sequencing and annotation.</title>
        <authorList>
            <consortium name="The Broad Institute Genomics Platform"/>
            <consortium name="The Broad Institute Genome Sequencing Center for Infectious Disease"/>
            <person name="Wu L."/>
            <person name="Ma J."/>
        </authorList>
    </citation>
    <scope>NUCLEOTIDE SEQUENCE [LARGE SCALE GENOMIC DNA]</scope>
    <source>
        <strain evidence="10">CCUG 43114</strain>
    </source>
</reference>
<evidence type="ECO:0000256" key="7">
    <source>
        <dbReference type="SAM" id="Phobius"/>
    </source>
</evidence>
<evidence type="ECO:0000313" key="10">
    <source>
        <dbReference type="Proteomes" id="UP001596122"/>
    </source>
</evidence>
<dbReference type="PRINTS" id="PR01437">
    <property type="entry name" value="NUOXDRDTASE4"/>
</dbReference>
<evidence type="ECO:0000313" key="9">
    <source>
        <dbReference type="EMBL" id="MFC5380789.1"/>
    </source>
</evidence>
<name>A0ABW0GMA2_9MICO</name>
<feature type="transmembrane region" description="Helical" evidence="7">
    <location>
        <begin position="378"/>
        <end position="401"/>
    </location>
</feature>
<dbReference type="Proteomes" id="UP001596122">
    <property type="component" value="Unassembled WGS sequence"/>
</dbReference>
<dbReference type="InterPro" id="IPR003918">
    <property type="entry name" value="NADH_UbQ_OxRdtase"/>
</dbReference>
<evidence type="ECO:0000256" key="6">
    <source>
        <dbReference type="RuleBase" id="RU000320"/>
    </source>
</evidence>
<comment type="caution">
    <text evidence="9">The sequence shown here is derived from an EMBL/GenBank/DDBJ whole genome shotgun (WGS) entry which is preliminary data.</text>
</comment>
<dbReference type="EMBL" id="JBHSLD010000007">
    <property type="protein sequence ID" value="MFC5380789.1"/>
    <property type="molecule type" value="Genomic_DNA"/>
</dbReference>
<feature type="transmembrane region" description="Helical" evidence="7">
    <location>
        <begin position="337"/>
        <end position="358"/>
    </location>
</feature>
<organism evidence="9 10">
    <name type="scientific">Aquipuribacter nitratireducens</name>
    <dbReference type="NCBI Taxonomy" id="650104"/>
    <lineage>
        <taxon>Bacteria</taxon>
        <taxon>Bacillati</taxon>
        <taxon>Actinomycetota</taxon>
        <taxon>Actinomycetes</taxon>
        <taxon>Micrococcales</taxon>
        <taxon>Intrasporangiaceae</taxon>
        <taxon>Aquipuribacter</taxon>
    </lineage>
</organism>
<evidence type="ECO:0000256" key="3">
    <source>
        <dbReference type="ARBA" id="ARBA00022692"/>
    </source>
</evidence>
<feature type="transmembrane region" description="Helical" evidence="7">
    <location>
        <begin position="171"/>
        <end position="192"/>
    </location>
</feature>
<gene>
    <name evidence="9" type="ORF">ACFPJ6_08305</name>
</gene>
<dbReference type="Pfam" id="PF00361">
    <property type="entry name" value="Proton_antipo_M"/>
    <property type="match status" value="1"/>
</dbReference>
<comment type="subcellular location">
    <subcellularLocation>
        <location evidence="1">Endomembrane system</location>
        <topology evidence="1">Multi-pass membrane protein</topology>
    </subcellularLocation>
    <subcellularLocation>
        <location evidence="6">Membrane</location>
        <topology evidence="6">Multi-pass membrane protein</topology>
    </subcellularLocation>
</comment>